<dbReference type="EMBL" id="CVTF01000009">
    <property type="protein sequence ID" value="CRY98193.1"/>
    <property type="molecule type" value="Genomic_DNA"/>
</dbReference>
<organism evidence="1 2">
    <name type="scientific">Neisseria meningitidis serogroup B</name>
    <dbReference type="NCBI Taxonomy" id="491"/>
    <lineage>
        <taxon>Bacteria</taxon>
        <taxon>Pseudomonadati</taxon>
        <taxon>Pseudomonadota</taxon>
        <taxon>Betaproteobacteria</taxon>
        <taxon>Neisseriales</taxon>
        <taxon>Neisseriaceae</taxon>
        <taxon>Neisseria</taxon>
    </lineage>
</organism>
<name>A0A0H5Q8E0_NEIMI</name>
<dbReference type="Proteomes" id="UP000182715">
    <property type="component" value="Unassembled WGS sequence"/>
</dbReference>
<protein>
    <submittedName>
        <fullName evidence="1">Uncharacterized protein</fullName>
    </submittedName>
</protein>
<reference evidence="1 2" key="1">
    <citation type="submission" date="2014-11" db="EMBL/GenBank/DDBJ databases">
        <authorList>
            <person name="Diene M.Seydina."/>
        </authorList>
    </citation>
    <scope>NUCLEOTIDE SEQUENCE [LARGE SCALE GENOMIC DNA]</scope>
    <source>
        <strain evidence="1 2">Neisseria meningitidis CHUV</strain>
    </source>
</reference>
<accession>A0A0H5Q8E0</accession>
<dbReference type="AlphaFoldDB" id="A0A0H5Q8E0"/>
<evidence type="ECO:0000313" key="1">
    <source>
        <dbReference type="EMBL" id="CRY98193.1"/>
    </source>
</evidence>
<evidence type="ECO:0000313" key="2">
    <source>
        <dbReference type="Proteomes" id="UP000182715"/>
    </source>
</evidence>
<sequence length="52" mass="6077">MPSEHAFGRRFYNKNTSWRLVLCLSKFLCRAYLKISDGIGLCCLKSVFRFSL</sequence>
<proteinExistence type="predicted"/>